<dbReference type="SUPFAM" id="SSF110942">
    <property type="entry name" value="HSP90 C-terminal domain"/>
    <property type="match status" value="1"/>
</dbReference>
<evidence type="ECO:0000256" key="2">
    <source>
        <dbReference type="ARBA" id="ARBA00008239"/>
    </source>
</evidence>
<feature type="region of interest" description="Disordered" evidence="8">
    <location>
        <begin position="254"/>
        <end position="288"/>
    </location>
</feature>
<keyword evidence="4" id="KW-0256">Endoplasmic reticulum</keyword>
<keyword evidence="7" id="KW-0143">Chaperone</keyword>
<dbReference type="GO" id="GO:0051082">
    <property type="term" value="F:unfolded protein binding"/>
    <property type="evidence" value="ECO:0007669"/>
    <property type="project" value="InterPro"/>
</dbReference>
<evidence type="ECO:0000256" key="1">
    <source>
        <dbReference type="ARBA" id="ARBA00004319"/>
    </source>
</evidence>
<dbReference type="PANTHER" id="PTHR11528">
    <property type="entry name" value="HEAT SHOCK PROTEIN 90 FAMILY MEMBER"/>
    <property type="match status" value="1"/>
</dbReference>
<evidence type="ECO:0000256" key="4">
    <source>
        <dbReference type="ARBA" id="ARBA00022824"/>
    </source>
</evidence>
<keyword evidence="6" id="KW-0325">Glycoprotein</keyword>
<evidence type="ECO:0000256" key="5">
    <source>
        <dbReference type="ARBA" id="ARBA00022840"/>
    </source>
</evidence>
<dbReference type="FunFam" id="3.40.50.11260:FF:000003">
    <property type="entry name" value="Heat shock protein 90"/>
    <property type="match status" value="1"/>
</dbReference>
<evidence type="ECO:0000313" key="9">
    <source>
        <dbReference type="Proteomes" id="UP000887578"/>
    </source>
</evidence>
<dbReference type="InterPro" id="IPR037196">
    <property type="entry name" value="HSP90_C"/>
</dbReference>
<dbReference type="SUPFAM" id="SSF54211">
    <property type="entry name" value="Ribosomal protein S5 domain 2-like"/>
    <property type="match status" value="1"/>
</dbReference>
<dbReference type="FunFam" id="1.20.120.790:FF:000003">
    <property type="entry name" value="Heat shock protein 90"/>
    <property type="match status" value="1"/>
</dbReference>
<proteinExistence type="inferred from homology"/>
<dbReference type="GO" id="GO:0016887">
    <property type="term" value="F:ATP hydrolysis activity"/>
    <property type="evidence" value="ECO:0007669"/>
    <property type="project" value="InterPro"/>
</dbReference>
<evidence type="ECO:0000256" key="6">
    <source>
        <dbReference type="ARBA" id="ARBA00023180"/>
    </source>
</evidence>
<dbReference type="WBParaSite" id="PDA_v2.g15424.t1">
    <property type="protein sequence ID" value="PDA_v2.g15424.t1"/>
    <property type="gene ID" value="PDA_v2.g15424"/>
</dbReference>
<dbReference type="GO" id="GO:0140662">
    <property type="term" value="F:ATP-dependent protein folding chaperone"/>
    <property type="evidence" value="ECO:0007669"/>
    <property type="project" value="InterPro"/>
</dbReference>
<dbReference type="Pfam" id="PF00183">
    <property type="entry name" value="HSP90"/>
    <property type="match status" value="1"/>
</dbReference>
<evidence type="ECO:0000256" key="8">
    <source>
        <dbReference type="SAM" id="MobiDB-lite"/>
    </source>
</evidence>
<dbReference type="Gene3D" id="1.20.120.790">
    <property type="entry name" value="Heat shock protein 90, C-terminal domain"/>
    <property type="match status" value="1"/>
</dbReference>
<organism evidence="9 10">
    <name type="scientific">Panagrolaimus davidi</name>
    <dbReference type="NCBI Taxonomy" id="227884"/>
    <lineage>
        <taxon>Eukaryota</taxon>
        <taxon>Metazoa</taxon>
        <taxon>Ecdysozoa</taxon>
        <taxon>Nematoda</taxon>
        <taxon>Chromadorea</taxon>
        <taxon>Rhabditida</taxon>
        <taxon>Tylenchina</taxon>
        <taxon>Panagrolaimomorpha</taxon>
        <taxon>Panagrolaimoidea</taxon>
        <taxon>Panagrolaimidae</taxon>
        <taxon>Panagrolaimus</taxon>
    </lineage>
</organism>
<dbReference type="Gene3D" id="3.40.50.11260">
    <property type="match status" value="1"/>
</dbReference>
<keyword evidence="5" id="KW-0067">ATP-binding</keyword>
<keyword evidence="3" id="KW-0547">Nucleotide-binding</keyword>
<evidence type="ECO:0000313" key="10">
    <source>
        <dbReference type="WBParaSite" id="PDA_v2.g15424.t1"/>
    </source>
</evidence>
<evidence type="ECO:0000256" key="3">
    <source>
        <dbReference type="ARBA" id="ARBA00022741"/>
    </source>
</evidence>
<protein>
    <submittedName>
        <fullName evidence="10">Uncharacterized protein</fullName>
    </submittedName>
</protein>
<comment type="similarity">
    <text evidence="2">Belongs to the heat shock protein 90 family.</text>
</comment>
<sequence length="288" mass="33314">MEDPSNRTRLAKLLRFFTSNDPEKQSTLAEYIERMKEKQDSIFYIAGTSRKEIESSPFVERLLKKGYEVLYLTEPVDEYCIQAMPDFDGKKFQNIAKEGLKLDDGEKAKEQYEALQKTFEPLTNWLKETALKDKIEKAVVSQRLTKSPSALVASAYGWSGNMERIMKSQAYAKAHDPTQDFYANQKKTFEINPRHPVVKELLRRVESNKDDENAIYTAQLLFDTATLRSGFALQDQIGFAERIEQVLRKNVDLSMDEQVEEEQEIEESPEEETEKSETAEVEEEHSEL</sequence>
<keyword evidence="9" id="KW-1185">Reference proteome</keyword>
<dbReference type="InterPro" id="IPR020568">
    <property type="entry name" value="Ribosomal_Su5_D2-typ_SF"/>
</dbReference>
<dbReference type="GO" id="GO:0005788">
    <property type="term" value="C:endoplasmic reticulum lumen"/>
    <property type="evidence" value="ECO:0007669"/>
    <property type="project" value="UniProtKB-SubCell"/>
</dbReference>
<reference evidence="10" key="1">
    <citation type="submission" date="2022-11" db="UniProtKB">
        <authorList>
            <consortium name="WormBaseParasite"/>
        </authorList>
    </citation>
    <scope>IDENTIFICATION</scope>
</reference>
<dbReference type="AlphaFoldDB" id="A0A914PBC4"/>
<dbReference type="GO" id="GO:0005524">
    <property type="term" value="F:ATP binding"/>
    <property type="evidence" value="ECO:0007669"/>
    <property type="project" value="UniProtKB-KW"/>
</dbReference>
<accession>A0A914PBC4</accession>
<comment type="subcellular location">
    <subcellularLocation>
        <location evidence="1">Endoplasmic reticulum lumen</location>
    </subcellularLocation>
</comment>
<dbReference type="Proteomes" id="UP000887578">
    <property type="component" value="Unplaced"/>
</dbReference>
<evidence type="ECO:0000256" key="7">
    <source>
        <dbReference type="ARBA" id="ARBA00023186"/>
    </source>
</evidence>
<name>A0A914PBC4_9BILA</name>
<dbReference type="InterPro" id="IPR001404">
    <property type="entry name" value="Hsp90_fam"/>
</dbReference>